<gene>
    <name evidence="2" type="ORF">AVEN_273162_1</name>
</gene>
<organism evidence="2 3">
    <name type="scientific">Araneus ventricosus</name>
    <name type="common">Orbweaver spider</name>
    <name type="synonym">Epeira ventricosa</name>
    <dbReference type="NCBI Taxonomy" id="182803"/>
    <lineage>
        <taxon>Eukaryota</taxon>
        <taxon>Metazoa</taxon>
        <taxon>Ecdysozoa</taxon>
        <taxon>Arthropoda</taxon>
        <taxon>Chelicerata</taxon>
        <taxon>Arachnida</taxon>
        <taxon>Araneae</taxon>
        <taxon>Araneomorphae</taxon>
        <taxon>Entelegynae</taxon>
        <taxon>Araneoidea</taxon>
        <taxon>Araneidae</taxon>
        <taxon>Araneus</taxon>
    </lineage>
</organism>
<name>A0A4Y2K368_ARAVE</name>
<evidence type="ECO:0000313" key="3">
    <source>
        <dbReference type="Proteomes" id="UP000499080"/>
    </source>
</evidence>
<dbReference type="EMBL" id="BGPR01004161">
    <property type="protein sequence ID" value="GBM96627.1"/>
    <property type="molecule type" value="Genomic_DNA"/>
</dbReference>
<reference evidence="2 3" key="1">
    <citation type="journal article" date="2019" name="Sci. Rep.">
        <title>Orb-weaving spider Araneus ventricosus genome elucidates the spidroin gene catalogue.</title>
        <authorList>
            <person name="Kono N."/>
            <person name="Nakamura H."/>
            <person name="Ohtoshi R."/>
            <person name="Moran D.A.P."/>
            <person name="Shinohara A."/>
            <person name="Yoshida Y."/>
            <person name="Fujiwara M."/>
            <person name="Mori M."/>
            <person name="Tomita M."/>
            <person name="Arakawa K."/>
        </authorList>
    </citation>
    <scope>NUCLEOTIDE SEQUENCE [LARGE SCALE GENOMIC DNA]</scope>
</reference>
<evidence type="ECO:0000256" key="1">
    <source>
        <dbReference type="SAM" id="MobiDB-lite"/>
    </source>
</evidence>
<dbReference type="Proteomes" id="UP000499080">
    <property type="component" value="Unassembled WGS sequence"/>
</dbReference>
<dbReference type="AlphaFoldDB" id="A0A4Y2K368"/>
<keyword evidence="3" id="KW-1185">Reference proteome</keyword>
<sequence>MGGVNGQLSSKDFAHTRFVHMANRCSVDLGIDLKAVRSWSQDFSTRPPQSIYKLEVGTQGEISNREISDNFWCPNAGPNGGHHKYVDEKPSDA</sequence>
<comment type="caution">
    <text evidence="2">The sequence shown here is derived from an EMBL/GenBank/DDBJ whole genome shotgun (WGS) entry which is preliminary data.</text>
</comment>
<proteinExistence type="predicted"/>
<feature type="compositionally biased region" description="Basic and acidic residues" evidence="1">
    <location>
        <begin position="84"/>
        <end position="93"/>
    </location>
</feature>
<feature type="region of interest" description="Disordered" evidence="1">
    <location>
        <begin position="74"/>
        <end position="93"/>
    </location>
</feature>
<protein>
    <submittedName>
        <fullName evidence="2">Uncharacterized protein</fullName>
    </submittedName>
</protein>
<evidence type="ECO:0000313" key="2">
    <source>
        <dbReference type="EMBL" id="GBM96627.1"/>
    </source>
</evidence>
<accession>A0A4Y2K368</accession>